<name>A0A0B0PX51_GOSAR</name>
<dbReference type="EMBL" id="KN422784">
    <property type="protein sequence ID" value="KHG22776.1"/>
    <property type="molecule type" value="Genomic_DNA"/>
</dbReference>
<dbReference type="Proteomes" id="UP000032142">
    <property type="component" value="Unassembled WGS sequence"/>
</dbReference>
<evidence type="ECO:0000313" key="1">
    <source>
        <dbReference type="EMBL" id="KHG22776.1"/>
    </source>
</evidence>
<dbReference type="EMBL" id="KN447569">
    <property type="protein sequence ID" value="KHG29029.1"/>
    <property type="molecule type" value="Genomic_DNA"/>
</dbReference>
<evidence type="ECO:0000313" key="2">
    <source>
        <dbReference type="EMBL" id="KHG29029.1"/>
    </source>
</evidence>
<evidence type="ECO:0000313" key="3">
    <source>
        <dbReference type="Proteomes" id="UP000032142"/>
    </source>
</evidence>
<keyword evidence="3" id="KW-1185">Reference proteome</keyword>
<gene>
    <name evidence="2" type="ORF">F383_16118</name>
    <name evidence="1" type="ORF">F383_28753</name>
</gene>
<sequence>MCLGRVKTGHTY</sequence>
<accession>A0A0B0PX51</accession>
<reference evidence="2" key="1">
    <citation type="submission" date="2014-09" db="EMBL/GenBank/DDBJ databases">
        <title>G. arboreum L. cv. AKA8401 A2 genome assembly version 1.0.</title>
        <authorList>
            <person name="Mudge J."/>
            <person name="Ramaraj T."/>
            <person name="Lindquist I.E."/>
            <person name="Bharti A.K."/>
            <person name="Sundararajan A."/>
            <person name="Cameron C.T."/>
            <person name="Woodward J.E."/>
            <person name="May G.D."/>
            <person name="Brubaker C."/>
            <person name="Broadhvest J."/>
            <person name="Wilkins T.A."/>
        </authorList>
    </citation>
    <scope>NUCLEOTIDE SEQUENCE</scope>
</reference>
<proteinExistence type="predicted"/>
<reference evidence="3" key="2">
    <citation type="submission" date="2014-09" db="EMBL/GenBank/DDBJ databases">
        <authorList>
            <person name="Mudge J."/>
            <person name="Ramaraj T."/>
            <person name="Lindquist I.E."/>
            <person name="Bharti A.K."/>
            <person name="Sundararajan A."/>
            <person name="Cameron C.T."/>
            <person name="Woodward J.E."/>
            <person name="May G.D."/>
            <person name="Brubaker C."/>
            <person name="Broadhvest J."/>
            <person name="Wilkins T.A."/>
        </authorList>
    </citation>
    <scope>NUCLEOTIDE SEQUENCE</scope>
    <source>
        <strain evidence="3">cv. AKA8401</strain>
    </source>
</reference>
<organism evidence="2 3">
    <name type="scientific">Gossypium arboreum</name>
    <name type="common">Tree cotton</name>
    <name type="synonym">Gossypium nanking</name>
    <dbReference type="NCBI Taxonomy" id="29729"/>
    <lineage>
        <taxon>Eukaryota</taxon>
        <taxon>Viridiplantae</taxon>
        <taxon>Streptophyta</taxon>
        <taxon>Embryophyta</taxon>
        <taxon>Tracheophyta</taxon>
        <taxon>Spermatophyta</taxon>
        <taxon>Magnoliopsida</taxon>
        <taxon>eudicotyledons</taxon>
        <taxon>Gunneridae</taxon>
        <taxon>Pentapetalae</taxon>
        <taxon>rosids</taxon>
        <taxon>malvids</taxon>
        <taxon>Malvales</taxon>
        <taxon>Malvaceae</taxon>
        <taxon>Malvoideae</taxon>
        <taxon>Gossypium</taxon>
    </lineage>
</organism>
<protein>
    <submittedName>
        <fullName evidence="2">Uncharacterized protein</fullName>
    </submittedName>
</protein>